<feature type="region of interest" description="Disordered" evidence="1">
    <location>
        <begin position="1"/>
        <end position="117"/>
    </location>
</feature>
<evidence type="ECO:0000313" key="2">
    <source>
        <dbReference type="EMBL" id="AEB41369.1"/>
    </source>
</evidence>
<protein>
    <submittedName>
        <fullName evidence="2">Uncharacterized protein</fullName>
    </submittedName>
</protein>
<proteinExistence type="predicted"/>
<accession>A0AA34WHS3</accession>
<sequence length="362" mass="39102">MVNPTSRGDGPGPMGGIPGSSDNNDGAQGAAAANLGEHTVSRSPSTTSKKSLSEKIGDFFRRLFGRSPSGSSSSSSSASLPTSTSPSMSSLNPQQVPSASGARVKRPAPQPPTDIVSRLKREIIGHEDGRPSGPKTASQRLQAQWTNYETTDPLGYRVHGVTVLMKGLEASLQDQIFMSSTGIPLPSQFDDIRKESIDLLGHAARNIEMPAVLVTSSSALLKTFVSMVLEGPHLRPEVSMVDFIKGREEDFNVTDTPDPFQGMMPRMLELAGELDTMRSQHPGSMPNIWASLTRQVMATLNRYGNGLRSSSAGKYDIERMKEEVSTSWKDLKEMNKANHSAYLNALNVLTNDVIVGKHEEGY</sequence>
<organism evidence="2 3">
    <name type="scientific">Chlamydia pecorum (strain ATCC VR-628 / DSM 29919 / E58)</name>
    <name type="common">Chlamydophila pecorum</name>
    <dbReference type="NCBI Taxonomy" id="331635"/>
    <lineage>
        <taxon>Bacteria</taxon>
        <taxon>Pseudomonadati</taxon>
        <taxon>Chlamydiota</taxon>
        <taxon>Chlamydiia</taxon>
        <taxon>Chlamydiales</taxon>
        <taxon>Chlamydiaceae</taxon>
        <taxon>Chlamydia/Chlamydophila group</taxon>
        <taxon>Chlamydia</taxon>
    </lineage>
</organism>
<feature type="compositionally biased region" description="Low complexity" evidence="1">
    <location>
        <begin position="67"/>
        <end position="90"/>
    </location>
</feature>
<gene>
    <name evidence="2" type="ordered locus">G5S_0369</name>
</gene>
<keyword evidence="3" id="KW-1185">Reference proteome</keyword>
<dbReference type="RefSeq" id="WP_013712447.1">
    <property type="nucleotide sequence ID" value="NC_015408.1"/>
</dbReference>
<reference evidence="2 3" key="1">
    <citation type="journal article" date="2011" name="J. Bacteriol.">
        <title>Genome sequence of the obligate intracellular animal pathogen Chlamydia pecorum E58.</title>
        <authorList>
            <person name="Mojica S."/>
            <person name="Huot Creasy H."/>
            <person name="Daugherty S."/>
            <person name="Read T.D."/>
            <person name="Kim T."/>
            <person name="Kaltenboeck B."/>
            <person name="Bavoil P."/>
            <person name="Myers G.S."/>
        </authorList>
    </citation>
    <scope>NUCLEOTIDE SEQUENCE [LARGE SCALE GENOMIC DNA]</scope>
    <source>
        <strain evidence="2 3">E58</strain>
    </source>
</reference>
<feature type="compositionally biased region" description="Polar residues" evidence="1">
    <location>
        <begin position="41"/>
        <end position="50"/>
    </location>
</feature>
<dbReference type="NCBIfam" id="NF046087">
    <property type="entry name" value="T3SS_scaff_SemD"/>
    <property type="match status" value="1"/>
</dbReference>
<dbReference type="KEGG" id="cpm:G5S_0369"/>
<evidence type="ECO:0000256" key="1">
    <source>
        <dbReference type="SAM" id="MobiDB-lite"/>
    </source>
</evidence>
<dbReference type="EMBL" id="CP002608">
    <property type="protein sequence ID" value="AEB41369.1"/>
    <property type="molecule type" value="Genomic_DNA"/>
</dbReference>
<dbReference type="Proteomes" id="UP000008305">
    <property type="component" value="Chromosome"/>
</dbReference>
<name>A0AA34WHS3_CHLPE</name>
<dbReference type="AlphaFoldDB" id="A0AA34WHS3"/>
<feature type="compositionally biased region" description="Gly residues" evidence="1">
    <location>
        <begin position="9"/>
        <end position="18"/>
    </location>
</feature>
<evidence type="ECO:0000313" key="3">
    <source>
        <dbReference type="Proteomes" id="UP000008305"/>
    </source>
</evidence>
<feature type="compositionally biased region" description="Low complexity" evidence="1">
    <location>
        <begin position="22"/>
        <end position="34"/>
    </location>
</feature>
<feature type="compositionally biased region" description="Basic and acidic residues" evidence="1">
    <location>
        <begin position="51"/>
        <end position="61"/>
    </location>
</feature>